<evidence type="ECO:0000256" key="2">
    <source>
        <dbReference type="ARBA" id="ARBA00023180"/>
    </source>
</evidence>
<keyword evidence="2" id="KW-0325">Glycoprotein</keyword>
<dbReference type="AlphaFoldDB" id="A0A8C9LAD1"/>
<sequence length="133" mass="14734">MGTTIKSCTQVSDFKEQNGRGDKEDVKSPALSLLLPIMSRIVGGSVATLGQWPWQVSLHVQDSHICGGSIITREWLVTAAHCNYNDNALKAHVKRGYDILSNICLLRGSIFQCIHQYAVSVMAVHFVHTIVYH</sequence>
<evidence type="ECO:0000313" key="4">
    <source>
        <dbReference type="Ensembl" id="ENSPSTP00000013774.1"/>
    </source>
</evidence>
<dbReference type="SUPFAM" id="SSF50494">
    <property type="entry name" value="Trypsin-like serine proteases"/>
    <property type="match status" value="1"/>
</dbReference>
<dbReference type="Gene3D" id="2.40.10.10">
    <property type="entry name" value="Trypsin-like serine proteases"/>
    <property type="match status" value="2"/>
</dbReference>
<dbReference type="Ensembl" id="ENSPSTT00000014446.1">
    <property type="protein sequence ID" value="ENSPSTP00000013774.1"/>
    <property type="gene ID" value="ENSPSTG00000009730.1"/>
</dbReference>
<dbReference type="PROSITE" id="PS00134">
    <property type="entry name" value="TRYPSIN_HIS"/>
    <property type="match status" value="1"/>
</dbReference>
<accession>A0A8C9LAD1</accession>
<dbReference type="InterPro" id="IPR001254">
    <property type="entry name" value="Trypsin_dom"/>
</dbReference>
<keyword evidence="1" id="KW-1015">Disulfide bond</keyword>
<reference evidence="4" key="2">
    <citation type="submission" date="2025-09" db="UniProtKB">
        <authorList>
            <consortium name="Ensembl"/>
        </authorList>
    </citation>
    <scope>IDENTIFICATION</scope>
</reference>
<dbReference type="PROSITE" id="PS50240">
    <property type="entry name" value="TRYPSIN_DOM"/>
    <property type="match status" value="1"/>
</dbReference>
<feature type="domain" description="Peptidase S1" evidence="3">
    <location>
        <begin position="41"/>
        <end position="133"/>
    </location>
</feature>
<dbReference type="Pfam" id="PF00089">
    <property type="entry name" value="Trypsin"/>
    <property type="match status" value="1"/>
</dbReference>
<protein>
    <recommendedName>
        <fullName evidence="3">Peptidase S1 domain-containing protein</fullName>
    </recommendedName>
</protein>
<dbReference type="GO" id="GO:0006508">
    <property type="term" value="P:proteolysis"/>
    <property type="evidence" value="ECO:0007669"/>
    <property type="project" value="InterPro"/>
</dbReference>
<evidence type="ECO:0000259" key="3">
    <source>
        <dbReference type="PROSITE" id="PS50240"/>
    </source>
</evidence>
<dbReference type="InterPro" id="IPR018114">
    <property type="entry name" value="TRYPSIN_HIS"/>
</dbReference>
<name>A0A8C9LAD1_PAVCR</name>
<dbReference type="PANTHER" id="PTHR24252">
    <property type="entry name" value="ACROSIN-RELATED"/>
    <property type="match status" value="1"/>
</dbReference>
<organism evidence="4 5">
    <name type="scientific">Pavo cristatus</name>
    <name type="common">Indian peafowl</name>
    <name type="synonym">Blue peafowl</name>
    <dbReference type="NCBI Taxonomy" id="9049"/>
    <lineage>
        <taxon>Eukaryota</taxon>
        <taxon>Metazoa</taxon>
        <taxon>Chordata</taxon>
        <taxon>Craniata</taxon>
        <taxon>Vertebrata</taxon>
        <taxon>Euteleostomi</taxon>
        <taxon>Archelosauria</taxon>
        <taxon>Archosauria</taxon>
        <taxon>Dinosauria</taxon>
        <taxon>Saurischia</taxon>
        <taxon>Theropoda</taxon>
        <taxon>Coelurosauria</taxon>
        <taxon>Aves</taxon>
        <taxon>Neognathae</taxon>
        <taxon>Galloanserae</taxon>
        <taxon>Galliformes</taxon>
        <taxon>Phasianidae</taxon>
        <taxon>Phasianinae</taxon>
        <taxon>Pavo</taxon>
    </lineage>
</organism>
<evidence type="ECO:0000256" key="1">
    <source>
        <dbReference type="ARBA" id="ARBA00023157"/>
    </source>
</evidence>
<evidence type="ECO:0000313" key="5">
    <source>
        <dbReference type="Proteomes" id="UP000694428"/>
    </source>
</evidence>
<dbReference type="GO" id="GO:0004252">
    <property type="term" value="F:serine-type endopeptidase activity"/>
    <property type="evidence" value="ECO:0007669"/>
    <property type="project" value="InterPro"/>
</dbReference>
<dbReference type="Proteomes" id="UP000694428">
    <property type="component" value="Unplaced"/>
</dbReference>
<dbReference type="InterPro" id="IPR043504">
    <property type="entry name" value="Peptidase_S1_PA_chymotrypsin"/>
</dbReference>
<dbReference type="InterPro" id="IPR009003">
    <property type="entry name" value="Peptidase_S1_PA"/>
</dbReference>
<proteinExistence type="predicted"/>
<reference evidence="4" key="1">
    <citation type="submission" date="2025-08" db="UniProtKB">
        <authorList>
            <consortium name="Ensembl"/>
        </authorList>
    </citation>
    <scope>IDENTIFICATION</scope>
</reference>
<dbReference type="PANTHER" id="PTHR24252:SF27">
    <property type="entry name" value="TRANSMEMBRANE PROTEASE SERINE 3-LIKE"/>
    <property type="match status" value="1"/>
</dbReference>
<keyword evidence="5" id="KW-1185">Reference proteome</keyword>